<dbReference type="EMBL" id="MU859344">
    <property type="protein sequence ID" value="KAK3947501.1"/>
    <property type="molecule type" value="Genomic_DNA"/>
</dbReference>
<keyword evidence="3" id="KW-1185">Reference proteome</keyword>
<protein>
    <submittedName>
        <fullName evidence="2">Uncharacterized protein</fullName>
    </submittedName>
</protein>
<evidence type="ECO:0000313" key="3">
    <source>
        <dbReference type="Proteomes" id="UP001303222"/>
    </source>
</evidence>
<dbReference type="AlphaFoldDB" id="A0AAN6NMB7"/>
<keyword evidence="1" id="KW-1133">Transmembrane helix</keyword>
<evidence type="ECO:0000256" key="1">
    <source>
        <dbReference type="SAM" id="Phobius"/>
    </source>
</evidence>
<keyword evidence="1" id="KW-0472">Membrane</keyword>
<name>A0AAN6NMB7_9PEZI</name>
<reference evidence="2" key="1">
    <citation type="journal article" date="2023" name="Mol. Phylogenet. Evol.">
        <title>Genome-scale phylogeny and comparative genomics of the fungal order Sordariales.</title>
        <authorList>
            <person name="Hensen N."/>
            <person name="Bonometti L."/>
            <person name="Westerberg I."/>
            <person name="Brannstrom I.O."/>
            <person name="Guillou S."/>
            <person name="Cros-Aarteil S."/>
            <person name="Calhoun S."/>
            <person name="Haridas S."/>
            <person name="Kuo A."/>
            <person name="Mondo S."/>
            <person name="Pangilinan J."/>
            <person name="Riley R."/>
            <person name="LaButti K."/>
            <person name="Andreopoulos B."/>
            <person name="Lipzen A."/>
            <person name="Chen C."/>
            <person name="Yan M."/>
            <person name="Daum C."/>
            <person name="Ng V."/>
            <person name="Clum A."/>
            <person name="Steindorff A."/>
            <person name="Ohm R.A."/>
            <person name="Martin F."/>
            <person name="Silar P."/>
            <person name="Natvig D.O."/>
            <person name="Lalanne C."/>
            <person name="Gautier V."/>
            <person name="Ament-Velasquez S.L."/>
            <person name="Kruys A."/>
            <person name="Hutchinson M.I."/>
            <person name="Powell A.J."/>
            <person name="Barry K."/>
            <person name="Miller A.N."/>
            <person name="Grigoriev I.V."/>
            <person name="Debuchy R."/>
            <person name="Gladieux P."/>
            <person name="Hiltunen Thoren M."/>
            <person name="Johannesson H."/>
        </authorList>
    </citation>
    <scope>NUCLEOTIDE SEQUENCE</scope>
    <source>
        <strain evidence="2">CBS 626.80</strain>
    </source>
</reference>
<accession>A0AAN6NMB7</accession>
<organism evidence="2 3">
    <name type="scientific">Pseudoneurospora amorphoporcata</name>
    <dbReference type="NCBI Taxonomy" id="241081"/>
    <lineage>
        <taxon>Eukaryota</taxon>
        <taxon>Fungi</taxon>
        <taxon>Dikarya</taxon>
        <taxon>Ascomycota</taxon>
        <taxon>Pezizomycotina</taxon>
        <taxon>Sordariomycetes</taxon>
        <taxon>Sordariomycetidae</taxon>
        <taxon>Sordariales</taxon>
        <taxon>Sordariaceae</taxon>
        <taxon>Pseudoneurospora</taxon>
    </lineage>
</organism>
<evidence type="ECO:0000313" key="2">
    <source>
        <dbReference type="EMBL" id="KAK3947501.1"/>
    </source>
</evidence>
<feature type="transmembrane region" description="Helical" evidence="1">
    <location>
        <begin position="51"/>
        <end position="71"/>
    </location>
</feature>
<dbReference type="Proteomes" id="UP001303222">
    <property type="component" value="Unassembled WGS sequence"/>
</dbReference>
<comment type="caution">
    <text evidence="2">The sequence shown here is derived from an EMBL/GenBank/DDBJ whole genome shotgun (WGS) entry which is preliminary data.</text>
</comment>
<feature type="non-terminal residue" evidence="2">
    <location>
        <position position="93"/>
    </location>
</feature>
<proteinExistence type="predicted"/>
<keyword evidence="1" id="KW-0812">Transmembrane</keyword>
<reference evidence="2" key="2">
    <citation type="submission" date="2023-06" db="EMBL/GenBank/DDBJ databases">
        <authorList>
            <consortium name="Lawrence Berkeley National Laboratory"/>
            <person name="Mondo S.J."/>
            <person name="Hensen N."/>
            <person name="Bonometti L."/>
            <person name="Westerberg I."/>
            <person name="Brannstrom I.O."/>
            <person name="Guillou S."/>
            <person name="Cros-Aarteil S."/>
            <person name="Calhoun S."/>
            <person name="Haridas S."/>
            <person name="Kuo A."/>
            <person name="Pangilinan J."/>
            <person name="Riley R."/>
            <person name="Labutti K."/>
            <person name="Andreopoulos B."/>
            <person name="Lipzen A."/>
            <person name="Chen C."/>
            <person name="Yanf M."/>
            <person name="Daum C."/>
            <person name="Ng V."/>
            <person name="Clum A."/>
            <person name="Steindorff A."/>
            <person name="Ohm R."/>
            <person name="Martin F."/>
            <person name="Silar P."/>
            <person name="Natvig D."/>
            <person name="Lalanne C."/>
            <person name="Gautier V."/>
            <person name="Ament-Velasquez S.L."/>
            <person name="Kruys A."/>
            <person name="Hutchinson M.I."/>
            <person name="Powell A.J."/>
            <person name="Barry K."/>
            <person name="Miller A.N."/>
            <person name="Grigoriev I.V."/>
            <person name="Debuchy R."/>
            <person name="Gladieux P."/>
            <person name="Thoren M.H."/>
            <person name="Johannesson H."/>
        </authorList>
    </citation>
    <scope>NUCLEOTIDE SEQUENCE</scope>
    <source>
        <strain evidence="2">CBS 626.80</strain>
    </source>
</reference>
<feature type="transmembrane region" description="Helical" evidence="1">
    <location>
        <begin position="12"/>
        <end position="31"/>
    </location>
</feature>
<sequence>MLGGLYLNPYTSLACVSFLFIAFLASCWTSWQARNTFYFNITFGDMGPFCQFLFPTSSLLDFWFCFLSLWIQADILNCPRYHCVLLGVVIVYL</sequence>
<gene>
    <name evidence="2" type="ORF">QBC32DRAFT_354134</name>
</gene>